<comment type="function">
    <text evidence="8">Catalyzes the phosphorylation of D-xylulose to D-xylulose 5-phosphate.</text>
</comment>
<keyword evidence="4 8" id="KW-0547">Nucleotide-binding</keyword>
<keyword evidence="2 8" id="KW-0859">Xylose metabolism</keyword>
<dbReference type="CDD" id="cd07809">
    <property type="entry name" value="ASKHA_NBD_FGGY_BaXK-like"/>
    <property type="match status" value="1"/>
</dbReference>
<dbReference type="NCBIfam" id="TIGR01312">
    <property type="entry name" value="XylB"/>
    <property type="match status" value="1"/>
</dbReference>
<comment type="similarity">
    <text evidence="1 8 9">Belongs to the FGGY kinase family.</text>
</comment>
<evidence type="ECO:0000313" key="14">
    <source>
        <dbReference type="Proteomes" id="UP000475214"/>
    </source>
</evidence>
<keyword evidence="7 8" id="KW-0119">Carbohydrate metabolism</keyword>
<protein>
    <recommendedName>
        <fullName evidence="8 10">Xylulose kinase</fullName>
        <shortName evidence="8 10">Xylulokinase</shortName>
        <ecNumber evidence="8 10">2.7.1.17</ecNumber>
    </recommendedName>
</protein>
<gene>
    <name evidence="8 10 13" type="primary">xylB</name>
    <name evidence="13" type="ORF">G1H10_10855</name>
</gene>
<proteinExistence type="inferred from homology"/>
<name>A0A6L9S6M2_9ACTN</name>
<feature type="domain" description="Carbohydrate kinase FGGY C-terminal" evidence="12">
    <location>
        <begin position="238"/>
        <end position="421"/>
    </location>
</feature>
<evidence type="ECO:0000256" key="4">
    <source>
        <dbReference type="ARBA" id="ARBA00022741"/>
    </source>
</evidence>
<reference evidence="13 14" key="1">
    <citation type="submission" date="2020-02" db="EMBL/GenBank/DDBJ databases">
        <authorList>
            <person name="Li X.-J."/>
            <person name="Han X.-M."/>
        </authorList>
    </citation>
    <scope>NUCLEOTIDE SEQUENCE [LARGE SCALE GENOMIC DNA]</scope>
    <source>
        <strain evidence="13 14">CCTCC AB 2017055</strain>
    </source>
</reference>
<feature type="domain" description="Carbohydrate kinase FGGY N-terminal" evidence="11">
    <location>
        <begin position="4"/>
        <end position="219"/>
    </location>
</feature>
<comment type="caution">
    <text evidence="13">The sequence shown here is derived from an EMBL/GenBank/DDBJ whole genome shotgun (WGS) entry which is preliminary data.</text>
</comment>
<dbReference type="GO" id="GO:0042732">
    <property type="term" value="P:D-xylose metabolic process"/>
    <property type="evidence" value="ECO:0007669"/>
    <property type="project" value="UniProtKB-KW"/>
</dbReference>
<dbReference type="RefSeq" id="WP_163736762.1">
    <property type="nucleotide sequence ID" value="NZ_JAAGOA010000006.1"/>
</dbReference>
<dbReference type="AlphaFoldDB" id="A0A6L9S6M2"/>
<dbReference type="InterPro" id="IPR018483">
    <property type="entry name" value="Carb_kinase_FGGY_CS"/>
</dbReference>
<dbReference type="GO" id="GO:0004856">
    <property type="term" value="F:D-xylulokinase activity"/>
    <property type="evidence" value="ECO:0007669"/>
    <property type="project" value="UniProtKB-UniRule"/>
</dbReference>
<feature type="binding site" evidence="8">
    <location>
        <begin position="69"/>
        <end position="70"/>
    </location>
    <ligand>
        <name>substrate</name>
    </ligand>
</feature>
<dbReference type="GO" id="GO:0005524">
    <property type="term" value="F:ATP binding"/>
    <property type="evidence" value="ECO:0007669"/>
    <property type="project" value="UniProtKB-UniRule"/>
</dbReference>
<feature type="site" description="Important for activity" evidence="8">
    <location>
        <position position="8"/>
    </location>
</feature>
<evidence type="ECO:0000256" key="3">
    <source>
        <dbReference type="ARBA" id="ARBA00022679"/>
    </source>
</evidence>
<dbReference type="InterPro" id="IPR018484">
    <property type="entry name" value="FGGY_N"/>
</dbReference>
<dbReference type="HAMAP" id="MF_02220">
    <property type="entry name" value="XylB"/>
    <property type="match status" value="1"/>
</dbReference>
<keyword evidence="14" id="KW-1185">Reference proteome</keyword>
<evidence type="ECO:0000256" key="6">
    <source>
        <dbReference type="ARBA" id="ARBA00022840"/>
    </source>
</evidence>
<dbReference type="InterPro" id="IPR018485">
    <property type="entry name" value="FGGY_C"/>
</dbReference>
<dbReference type="SUPFAM" id="SSF53067">
    <property type="entry name" value="Actin-like ATPase domain"/>
    <property type="match status" value="2"/>
</dbReference>
<sequence>MALVAGIDSSTQSCKVVLVDADTGEIIETGRADHPDGTEVHPQAWWDALMQAGDGLLDRADAVAVGGQQHGMVAIDAAGEVVRPALLWNDTRSAGAARDLTAELGGPQAWADAVGLVPVNSFTITKLRWLAQEEPSAAQRVEQVMLPHDWLTWQLAGRPEEPTTDRGDASGTGYWSAATGEYRPDLLRMAFGREIGVPRVAAPSEVVGRTSSDAVVAPGTGDNMGAALGMGMAPGDVVVSLGTSGTVFATSDKPVADASGIVAGFADATGRFLPLIATLNAARVLSAAAAMLGADLSELNRLALEAPAGAGGLVLLPYLDGERTPVLPDATGTLAGLTRDSMTPQNLARAAVEGMLCGLADGVDALREHDVPVERVLLIGGAAQSKAVRTVAPDVFGVPVSVPTPGEYVALGAARQAAWALAGGAEPPEWSVGVETVLEPQGSAEAIRDAYAAARVRMHPETARN</sequence>
<evidence type="ECO:0000256" key="10">
    <source>
        <dbReference type="RuleBase" id="RU364073"/>
    </source>
</evidence>
<dbReference type="InterPro" id="IPR050406">
    <property type="entry name" value="FGGY_Carb_Kinase"/>
</dbReference>
<dbReference type="EMBL" id="JAAGOA010000006">
    <property type="protein sequence ID" value="NEE00667.1"/>
    <property type="molecule type" value="Genomic_DNA"/>
</dbReference>
<evidence type="ECO:0000256" key="5">
    <source>
        <dbReference type="ARBA" id="ARBA00022777"/>
    </source>
</evidence>
<dbReference type="GO" id="GO:0005998">
    <property type="term" value="P:xylulose catabolic process"/>
    <property type="evidence" value="ECO:0007669"/>
    <property type="project" value="UniProtKB-UniRule"/>
</dbReference>
<evidence type="ECO:0000256" key="2">
    <source>
        <dbReference type="ARBA" id="ARBA00022629"/>
    </source>
</evidence>
<dbReference type="Pfam" id="PF00370">
    <property type="entry name" value="FGGY_N"/>
    <property type="match status" value="1"/>
</dbReference>
<dbReference type="Gene3D" id="3.30.420.40">
    <property type="match status" value="2"/>
</dbReference>
<dbReference type="InterPro" id="IPR043129">
    <property type="entry name" value="ATPase_NBD"/>
</dbReference>
<dbReference type="InterPro" id="IPR000577">
    <property type="entry name" value="Carb_kinase_FGGY"/>
</dbReference>
<keyword evidence="6 8" id="KW-0067">ATP-binding</keyword>
<dbReference type="Proteomes" id="UP000475214">
    <property type="component" value="Unassembled WGS sequence"/>
</dbReference>
<feature type="active site" description="Proton acceptor" evidence="8">
    <location>
        <position position="222"/>
    </location>
</feature>
<dbReference type="PROSITE" id="PS00933">
    <property type="entry name" value="FGGY_KINASES_1"/>
    <property type="match status" value="1"/>
</dbReference>
<comment type="catalytic activity">
    <reaction evidence="8 10">
        <text>D-xylulose + ATP = D-xylulose 5-phosphate + ADP + H(+)</text>
        <dbReference type="Rhea" id="RHEA:10964"/>
        <dbReference type="ChEBI" id="CHEBI:15378"/>
        <dbReference type="ChEBI" id="CHEBI:17140"/>
        <dbReference type="ChEBI" id="CHEBI:30616"/>
        <dbReference type="ChEBI" id="CHEBI:57737"/>
        <dbReference type="ChEBI" id="CHEBI:456216"/>
        <dbReference type="EC" id="2.7.1.17"/>
    </reaction>
</comment>
<dbReference type="PANTHER" id="PTHR43095">
    <property type="entry name" value="SUGAR KINASE"/>
    <property type="match status" value="1"/>
</dbReference>
<dbReference type="PIRSF" id="PIRSF000538">
    <property type="entry name" value="GlpK"/>
    <property type="match status" value="1"/>
</dbReference>
<dbReference type="PROSITE" id="PS00445">
    <property type="entry name" value="FGGY_KINASES_2"/>
    <property type="match status" value="1"/>
</dbReference>
<keyword evidence="5 8" id="KW-0418">Kinase</keyword>
<dbReference type="PANTHER" id="PTHR43095:SF5">
    <property type="entry name" value="XYLULOSE KINASE"/>
    <property type="match status" value="1"/>
</dbReference>
<evidence type="ECO:0000256" key="9">
    <source>
        <dbReference type="RuleBase" id="RU003733"/>
    </source>
</evidence>
<evidence type="ECO:0000256" key="7">
    <source>
        <dbReference type="ARBA" id="ARBA00023277"/>
    </source>
</evidence>
<accession>A0A6L9S6M2</accession>
<dbReference type="EC" id="2.7.1.17" evidence="8 10"/>
<evidence type="ECO:0000259" key="11">
    <source>
        <dbReference type="Pfam" id="PF00370"/>
    </source>
</evidence>
<keyword evidence="3 8" id="KW-0808">Transferase</keyword>
<organism evidence="13 14">
    <name type="scientific">Phytoactinopolyspora halotolerans</name>
    <dbReference type="NCBI Taxonomy" id="1981512"/>
    <lineage>
        <taxon>Bacteria</taxon>
        <taxon>Bacillati</taxon>
        <taxon>Actinomycetota</taxon>
        <taxon>Actinomycetes</taxon>
        <taxon>Jiangellales</taxon>
        <taxon>Jiangellaceae</taxon>
        <taxon>Phytoactinopolyspora</taxon>
    </lineage>
</organism>
<evidence type="ECO:0000256" key="8">
    <source>
        <dbReference type="HAMAP-Rule" id="MF_02220"/>
    </source>
</evidence>
<dbReference type="Pfam" id="PF02782">
    <property type="entry name" value="FGGY_C"/>
    <property type="match status" value="1"/>
</dbReference>
<evidence type="ECO:0000256" key="1">
    <source>
        <dbReference type="ARBA" id="ARBA00009156"/>
    </source>
</evidence>
<evidence type="ECO:0000313" key="13">
    <source>
        <dbReference type="EMBL" id="NEE00667.1"/>
    </source>
</evidence>
<dbReference type="InterPro" id="IPR006000">
    <property type="entry name" value="Xylulokinase"/>
</dbReference>
<evidence type="ECO:0000259" key="12">
    <source>
        <dbReference type="Pfam" id="PF02782"/>
    </source>
</evidence>